<evidence type="ECO:0000256" key="2">
    <source>
        <dbReference type="ARBA" id="ARBA00022729"/>
    </source>
</evidence>
<dbReference type="SMART" id="SM01360">
    <property type="entry name" value="A2M"/>
    <property type="match status" value="1"/>
</dbReference>
<dbReference type="InterPro" id="IPR047565">
    <property type="entry name" value="Alpha-macroglob_thiol-ester_cl"/>
</dbReference>
<sequence length="1841" mass="204870">MKAFRPSNLLVQLSFFFLLILSSCSHFGDVTISGTNFEEEINQTQNLVFTFNKDLVPVSELNTWYSTDYIEFSPKVEGRFKWTAPNELVFSPAVGFDPATEYTAEVNKLVLHKASEKYDLDTETLKFHTPYLALEKTESYWSKSNNSSQGTAILKLHFNYAVNPQEVAKLLKITGEKEQEVKTQIVQTDASSLVLVRIQDDIASQGGSLKVSIEKGLSLPSSRYATSEALESDIQLSDPSSLEVQEVENGFSNNKGYIKVLFNQAISPESIANAYQVSINGSASQNEETEESVIEYDSLGNPIQKVKEAPKKADNPKVDTKYEVIENGFVISGDFNESDTYLLELKTQLKSVLGINLSDSYTKDVYFGQMPASLAFVNKKATYLSSKGHKNIALNIVNIPRVNVKIAKIYENNILNFLRQNRYQDYDYENENGGNNKSFVYYEDESGLYSDILVNKMVETTNLPKSKGVHALNLSLPDQNNLKGIYLVSVNSTDEYYQNATKLVSISDIGLITKQADDELFVFANSIKTTEPISNVEIALISTNNQTIQKLTTDSKGVAVFKDFKKSGFKVAMLTAHTNDDFNYLFLEDTQVETSRFEVEGKRSNVSGFEAFMYGDRDIYRPGETIQLNTIIRTNQWKSVGKIPVKLRILMPNGKEWKSFRLETNDQGAVALSIPTERSNVTGTYILEVLNGNDVILASRNVSIEEFMPDRIKVDVNTNKPFYRTGEVLQVNATATNLFGPPASNRNYEMEMKLSRKVFQPKGFENFVFDVQDNTAFEGIMRQGVTNENGIASENFQLPATMADMGVIEAKTYVTVFDETGRPVNRLKKSDIFTQNVFYGIGLNDTYLSTNSPVQIPLVALNKDAQGVSTQGKVEIVRFDYQTVIEKNSDNSLKYTSKKQTKVVYGRMVDFSQGKASINFVPTISGEYEIRVHRNGAKTWTAQTFYAYSWGSTENSSFEVNTEGQVTMTFDKEKYQTGDKVKVLFKTPFAGKLLVTIERNKVLEYHYLDTDKKSAELSFKVDDEHLPNVYVSATLIRPLDDSNMPLTVAHGYAPVMVEEEDSRLPIEISAVERSRSKTSQTIKVKTKANTAVTIAVVDEGILQLKNFKTPDPHAYFYQKQALEVNSYDLYPFLLPEIAIRQSSSMGGDGYDLEKRVNPLTNGRVNLVAIWSGEITTNSSGEASIKVDIPQFSGDLRIMAIGYKDEAFGSATKNMKVADPLVISTALPRFASPNDEIQVPVNITNTTKQNAVVLANIATSGGLAITTTRQQKVVVPAEKEARVYFSVKAAPVIGLGKVVISVNGLKEKFTESTELSIRPSTSLLKTSSSGIIAANQSKSIASGTENFIPSSVSSQLILSKSPMVQFIDKFEHLLGYPYGCIEQVTSKAFPQLYFKDFVGLIQKGKKPQMKSGENELNPNTNIMAAIHKIETQQLPNGGLAYWTGSDKESWWGSVYACHFLIEAQKADYEININTLGRLLEYINNRANKKETESASLYDPATGSSTQSTIASRENIYGLYVLALSGKPNRAVMNYYKANQQLLSLDERYLLAGAFAQIGDPKSQASIMPNQFVMNNDSRQSGGNFNSPIRELALTLNTLVDVDPQNLQIPVLARLLSQNIATQKWLSTQEEAFSFLALGKIARKAVANQITASVRTGKQVGNFSGADLLMKNLAPTTSVSTKGKGALYYFLSSEGLSANSQFVQEDNFLQVRRTYYTRSGQVIGQNRFKQNQLIVVKVTLSSQVPTDNIVITDMLPAGFEIENPRLNADRELTWLKDQASPEHFDIRDDRINFFTSTNGTNKSFYYLVRAVSKGKFTQGPVSADAMYNAELRSYHGAGSVTVE</sequence>
<dbReference type="Pfam" id="PF07703">
    <property type="entry name" value="A2M_BRD"/>
    <property type="match status" value="1"/>
</dbReference>
<feature type="chain" id="PRO_5047531508" evidence="3">
    <location>
        <begin position="29"/>
        <end position="1841"/>
    </location>
</feature>
<dbReference type="Pfam" id="PF11974">
    <property type="entry name" value="bMG3"/>
    <property type="match status" value="1"/>
</dbReference>
<evidence type="ECO:0000313" key="6">
    <source>
        <dbReference type="EMBL" id="MDI9860332.1"/>
    </source>
</evidence>
<dbReference type="InterPro" id="IPR008930">
    <property type="entry name" value="Terpenoid_cyclase/PrenylTrfase"/>
</dbReference>
<dbReference type="PROSITE" id="PS51257">
    <property type="entry name" value="PROKAR_LIPOPROTEIN"/>
    <property type="match status" value="1"/>
</dbReference>
<dbReference type="InterPro" id="IPR051802">
    <property type="entry name" value="YfhM-like"/>
</dbReference>
<name>A0ABT6Y9S2_9BACT</name>
<proteinExistence type="inferred from homology"/>
<dbReference type="Pfam" id="PF17973">
    <property type="entry name" value="bMG10"/>
    <property type="match status" value="1"/>
</dbReference>
<dbReference type="CDD" id="cd02891">
    <property type="entry name" value="A2M_like"/>
    <property type="match status" value="1"/>
</dbReference>
<gene>
    <name evidence="6" type="ORF">QM524_14050</name>
</gene>
<dbReference type="Proteomes" id="UP001236507">
    <property type="component" value="Unassembled WGS sequence"/>
</dbReference>
<dbReference type="InterPro" id="IPR041462">
    <property type="entry name" value="Bact_A2M_MG6"/>
</dbReference>
<dbReference type="InterPro" id="IPR002890">
    <property type="entry name" value="MG2"/>
</dbReference>
<comment type="similarity">
    <text evidence="1">Belongs to the protease inhibitor I39 (alpha-2-macroglobulin) family. Bacterial alpha-2-macroglobulin subfamily.</text>
</comment>
<dbReference type="PANTHER" id="PTHR40094">
    <property type="entry name" value="ALPHA-2-MACROGLOBULIN HOMOLOG"/>
    <property type="match status" value="1"/>
</dbReference>
<dbReference type="SUPFAM" id="SSF48239">
    <property type="entry name" value="Terpenoid cyclases/Protein prenyltransferases"/>
    <property type="match status" value="1"/>
</dbReference>
<dbReference type="Gene3D" id="2.60.40.3710">
    <property type="match status" value="1"/>
</dbReference>
<dbReference type="EMBL" id="JASHIF010000010">
    <property type="protein sequence ID" value="MDI9860332.1"/>
    <property type="molecule type" value="Genomic_DNA"/>
</dbReference>
<feature type="domain" description="Alpha-2-macroglobulin" evidence="5">
    <location>
        <begin position="1167"/>
        <end position="1256"/>
    </location>
</feature>
<protein>
    <submittedName>
        <fullName evidence="6">MG2 domain-containing protein</fullName>
    </submittedName>
</protein>
<dbReference type="SMART" id="SM01419">
    <property type="entry name" value="Thiol-ester_cl"/>
    <property type="match status" value="1"/>
</dbReference>
<evidence type="ECO:0000259" key="5">
    <source>
        <dbReference type="SMART" id="SM01360"/>
    </source>
</evidence>
<evidence type="ECO:0000256" key="1">
    <source>
        <dbReference type="ARBA" id="ARBA00010556"/>
    </source>
</evidence>
<dbReference type="InterPro" id="IPR041203">
    <property type="entry name" value="Bact_A2M_MG5"/>
</dbReference>
<evidence type="ECO:0000256" key="3">
    <source>
        <dbReference type="SAM" id="SignalP"/>
    </source>
</evidence>
<organism evidence="6 7">
    <name type="scientific">Flectobacillus roseus</name>
    <dbReference type="NCBI Taxonomy" id="502259"/>
    <lineage>
        <taxon>Bacteria</taxon>
        <taxon>Pseudomonadati</taxon>
        <taxon>Bacteroidota</taxon>
        <taxon>Cytophagia</taxon>
        <taxon>Cytophagales</taxon>
        <taxon>Flectobacillaceae</taxon>
        <taxon>Flectobacillus</taxon>
    </lineage>
</organism>
<reference evidence="6 7" key="1">
    <citation type="submission" date="2023-05" db="EMBL/GenBank/DDBJ databases">
        <title>Novel species of genus Flectobacillus isolated from stream in China.</title>
        <authorList>
            <person name="Lu H."/>
        </authorList>
    </citation>
    <scope>NUCLEOTIDE SEQUENCE [LARGE SCALE GENOMIC DNA]</scope>
    <source>
        <strain evidence="6 7">KCTC 42575</strain>
    </source>
</reference>
<dbReference type="Pfam" id="PF01835">
    <property type="entry name" value="MG2"/>
    <property type="match status" value="1"/>
</dbReference>
<dbReference type="Pfam" id="PF00207">
    <property type="entry name" value="A2M"/>
    <property type="match status" value="1"/>
</dbReference>
<dbReference type="Gene3D" id="2.60.40.1930">
    <property type="match status" value="1"/>
</dbReference>
<evidence type="ECO:0000259" key="4">
    <source>
        <dbReference type="SMART" id="SM01359"/>
    </source>
</evidence>
<dbReference type="InterPro" id="IPR001599">
    <property type="entry name" value="Macroglobln_a2"/>
</dbReference>
<dbReference type="PANTHER" id="PTHR40094:SF1">
    <property type="entry name" value="UBIQUITIN DOMAIN-CONTAINING PROTEIN"/>
    <property type="match status" value="1"/>
</dbReference>
<dbReference type="SMART" id="SM01359">
    <property type="entry name" value="A2M_N_2"/>
    <property type="match status" value="1"/>
</dbReference>
<accession>A0ABT6Y9S2</accession>
<dbReference type="Pfam" id="PF17962">
    <property type="entry name" value="bMG6"/>
    <property type="match status" value="1"/>
</dbReference>
<dbReference type="InterPro" id="IPR021868">
    <property type="entry name" value="Alpha_2_Macroglob_MG3"/>
</dbReference>
<dbReference type="Gene3D" id="1.50.10.20">
    <property type="match status" value="1"/>
</dbReference>
<keyword evidence="7" id="KW-1185">Reference proteome</keyword>
<dbReference type="Pfam" id="PF17972">
    <property type="entry name" value="bMG5"/>
    <property type="match status" value="1"/>
</dbReference>
<dbReference type="InterPro" id="IPR041246">
    <property type="entry name" value="Bact_MG10"/>
</dbReference>
<keyword evidence="2 3" id="KW-0732">Signal</keyword>
<evidence type="ECO:0000313" key="7">
    <source>
        <dbReference type="Proteomes" id="UP001236507"/>
    </source>
</evidence>
<feature type="signal peptide" evidence="3">
    <location>
        <begin position="1"/>
        <end position="28"/>
    </location>
</feature>
<dbReference type="RefSeq" id="WP_283345070.1">
    <property type="nucleotide sequence ID" value="NZ_JASHIF010000010.1"/>
</dbReference>
<feature type="domain" description="Alpha-2-macroglobulin bait region" evidence="4">
    <location>
        <begin position="966"/>
        <end position="1104"/>
    </location>
</feature>
<comment type="caution">
    <text evidence="6">The sequence shown here is derived from an EMBL/GenBank/DDBJ whole genome shotgun (WGS) entry which is preliminary data.</text>
</comment>
<dbReference type="InterPro" id="IPR011625">
    <property type="entry name" value="A2M_N_BRD"/>
</dbReference>